<keyword evidence="4" id="KW-0131">Cell cycle</keyword>
<evidence type="ECO:0000313" key="5">
    <source>
        <dbReference type="EMBL" id="MDX6806455.1"/>
    </source>
</evidence>
<evidence type="ECO:0000313" key="6">
    <source>
        <dbReference type="Proteomes" id="UP001274321"/>
    </source>
</evidence>
<dbReference type="HAMAP" id="MF_00262">
    <property type="entry name" value="MinE"/>
    <property type="match status" value="1"/>
</dbReference>
<gene>
    <name evidence="4 5" type="primary">minE</name>
    <name evidence="5" type="ORF">SCD90_10295</name>
</gene>
<reference evidence="5 6" key="1">
    <citation type="submission" date="2023-11" db="EMBL/GenBank/DDBJ databases">
        <authorList>
            <person name="Bao R."/>
        </authorList>
    </citation>
    <scope>NUCLEOTIDE SEQUENCE [LARGE SCALE GENOMIC DNA]</scope>
    <source>
        <strain evidence="5 6">PJ23</strain>
    </source>
</reference>
<dbReference type="RefSeq" id="WP_319844582.1">
    <property type="nucleotide sequence ID" value="NZ_JAXAFJ010000005.1"/>
</dbReference>
<keyword evidence="6" id="KW-1185">Reference proteome</keyword>
<evidence type="ECO:0000256" key="1">
    <source>
        <dbReference type="ARBA" id="ARBA00008168"/>
    </source>
</evidence>
<dbReference type="Proteomes" id="UP001274321">
    <property type="component" value="Unassembled WGS sequence"/>
</dbReference>
<evidence type="ECO:0000256" key="4">
    <source>
        <dbReference type="HAMAP-Rule" id="MF_00262"/>
    </source>
</evidence>
<comment type="similarity">
    <text evidence="1 4">Belongs to the MinE family.</text>
</comment>
<dbReference type="EMBL" id="JAXAFJ010000005">
    <property type="protein sequence ID" value="MDX6806455.1"/>
    <property type="molecule type" value="Genomic_DNA"/>
</dbReference>
<protein>
    <recommendedName>
        <fullName evidence="2 4">Cell division topological specificity factor</fullName>
    </recommendedName>
</protein>
<dbReference type="GO" id="GO:0051301">
    <property type="term" value="P:cell division"/>
    <property type="evidence" value="ECO:0007669"/>
    <property type="project" value="UniProtKB-KW"/>
</dbReference>
<dbReference type="InterPro" id="IPR005527">
    <property type="entry name" value="MinE"/>
</dbReference>
<name>A0ABU4RS09_9HYPH</name>
<comment type="function">
    <text evidence="3 4">Prevents the cell division inhibition by proteins MinC and MinD at internal division sites while permitting inhibition at polar sites. This ensures cell division at the proper site by restricting the formation of a division septum at the midpoint of the long axis of the cell.</text>
</comment>
<dbReference type="NCBIfam" id="NF001422">
    <property type="entry name" value="PRK00296.1"/>
    <property type="match status" value="1"/>
</dbReference>
<sequence>MNIRSLFTRGKTAATARDRLQILLAHEKTGGHGGASQLIVALREEILAAIAKHVDVDQTKVNVNMKREDDMAIIEIDFEVPEAQLPQAQYALAG</sequence>
<dbReference type="InterPro" id="IPR036707">
    <property type="entry name" value="MinE_sf"/>
</dbReference>
<dbReference type="Gene3D" id="3.30.1070.10">
    <property type="entry name" value="Cell division topological specificity factor MinE"/>
    <property type="match status" value="1"/>
</dbReference>
<keyword evidence="4 5" id="KW-0132">Cell division</keyword>
<organism evidence="5 6">
    <name type="scientific">Terrihabitans rhizophilus</name>
    <dbReference type="NCBI Taxonomy" id="3092662"/>
    <lineage>
        <taxon>Bacteria</taxon>
        <taxon>Pseudomonadati</taxon>
        <taxon>Pseudomonadota</taxon>
        <taxon>Alphaproteobacteria</taxon>
        <taxon>Hyphomicrobiales</taxon>
        <taxon>Terrihabitans</taxon>
    </lineage>
</organism>
<dbReference type="NCBIfam" id="TIGR01215">
    <property type="entry name" value="minE"/>
    <property type="match status" value="1"/>
</dbReference>
<evidence type="ECO:0000256" key="3">
    <source>
        <dbReference type="ARBA" id="ARBA00025265"/>
    </source>
</evidence>
<dbReference type="SUPFAM" id="SSF55229">
    <property type="entry name" value="Cell division protein MinE topological specificity domain"/>
    <property type="match status" value="1"/>
</dbReference>
<evidence type="ECO:0000256" key="2">
    <source>
        <dbReference type="ARBA" id="ARBA00020112"/>
    </source>
</evidence>
<dbReference type="Pfam" id="PF03776">
    <property type="entry name" value="MinE"/>
    <property type="match status" value="1"/>
</dbReference>
<comment type="caution">
    <text evidence="5">The sequence shown here is derived from an EMBL/GenBank/DDBJ whole genome shotgun (WGS) entry which is preliminary data.</text>
</comment>
<proteinExistence type="inferred from homology"/>
<accession>A0ABU4RS09</accession>